<reference evidence="3 4" key="1">
    <citation type="submission" date="2017-05" db="EMBL/GenBank/DDBJ databases">
        <title>Acinetobacter populi ANC 5415 (= PBJ7), whole genome shotgun sequencing project.</title>
        <authorList>
            <person name="Nemec A."/>
            <person name="Radolfova-Krizova L."/>
        </authorList>
    </citation>
    <scope>NUCLEOTIDE SEQUENCE [LARGE SCALE GENOMIC DNA]</scope>
    <source>
        <strain evidence="3 4">PBJ7</strain>
    </source>
</reference>
<evidence type="ECO:0000259" key="2">
    <source>
        <dbReference type="Pfam" id="PF13511"/>
    </source>
</evidence>
<dbReference type="Pfam" id="PF13511">
    <property type="entry name" value="DUF4124"/>
    <property type="match status" value="1"/>
</dbReference>
<evidence type="ECO:0000313" key="3">
    <source>
        <dbReference type="EMBL" id="OUY08488.1"/>
    </source>
</evidence>
<sequence>MSLQKKQIIYCVLGFFLFIPFHSYAQNFYKWVDANGSTHYTATPPPKNAKKISKVATYNDTPSGSSYIPPAKNANAEVPQQQTPSGNPTPANQNERIPLPSQQQNSGTNQPLIIQNNNTAL</sequence>
<proteinExistence type="predicted"/>
<name>A0A1Z9Z1X0_9GAMM</name>
<evidence type="ECO:0000313" key="4">
    <source>
        <dbReference type="Proteomes" id="UP000196536"/>
    </source>
</evidence>
<accession>A0A1Z9Z1X0</accession>
<dbReference type="InterPro" id="IPR025392">
    <property type="entry name" value="DUF4124"/>
</dbReference>
<keyword evidence="4" id="KW-1185">Reference proteome</keyword>
<dbReference type="EMBL" id="NEXX01000001">
    <property type="protein sequence ID" value="OUY08488.1"/>
    <property type="molecule type" value="Genomic_DNA"/>
</dbReference>
<gene>
    <name evidence="3" type="ORF">CAP51_02410</name>
</gene>
<feature type="compositionally biased region" description="Polar residues" evidence="1">
    <location>
        <begin position="78"/>
        <end position="121"/>
    </location>
</feature>
<evidence type="ECO:0000256" key="1">
    <source>
        <dbReference type="SAM" id="MobiDB-lite"/>
    </source>
</evidence>
<dbReference type="Proteomes" id="UP000196536">
    <property type="component" value="Unassembled WGS sequence"/>
</dbReference>
<feature type="compositionally biased region" description="Polar residues" evidence="1">
    <location>
        <begin position="56"/>
        <end position="66"/>
    </location>
</feature>
<dbReference type="RefSeq" id="WP_087619155.1">
    <property type="nucleotide sequence ID" value="NZ_NEXX01000001.1"/>
</dbReference>
<feature type="region of interest" description="Disordered" evidence="1">
    <location>
        <begin position="36"/>
        <end position="121"/>
    </location>
</feature>
<dbReference type="OrthoDB" id="7068596at2"/>
<feature type="domain" description="DUF4124" evidence="2">
    <location>
        <begin position="23"/>
        <end position="63"/>
    </location>
</feature>
<dbReference type="AlphaFoldDB" id="A0A1Z9Z1X0"/>
<comment type="caution">
    <text evidence="3">The sequence shown here is derived from an EMBL/GenBank/DDBJ whole genome shotgun (WGS) entry which is preliminary data.</text>
</comment>
<protein>
    <recommendedName>
        <fullName evidence="2">DUF4124 domain-containing protein</fullName>
    </recommendedName>
</protein>
<organism evidence="3 4">
    <name type="scientific">Acinetobacter populi</name>
    <dbReference type="NCBI Taxonomy" id="1582270"/>
    <lineage>
        <taxon>Bacteria</taxon>
        <taxon>Pseudomonadati</taxon>
        <taxon>Pseudomonadota</taxon>
        <taxon>Gammaproteobacteria</taxon>
        <taxon>Moraxellales</taxon>
        <taxon>Moraxellaceae</taxon>
        <taxon>Acinetobacter</taxon>
    </lineage>
</organism>